<protein>
    <recommendedName>
        <fullName evidence="2">DUF7924 domain-containing protein</fullName>
    </recommendedName>
</protein>
<dbReference type="Pfam" id="PF25545">
    <property type="entry name" value="DUF7924"/>
    <property type="match status" value="1"/>
</dbReference>
<dbReference type="InterPro" id="IPR057684">
    <property type="entry name" value="DUF7924"/>
</dbReference>
<organism evidence="3 4">
    <name type="scientific">Exophiala dermatitidis</name>
    <name type="common">Black yeast-like fungus</name>
    <name type="synonym">Wangiella dermatitidis</name>
    <dbReference type="NCBI Taxonomy" id="5970"/>
    <lineage>
        <taxon>Eukaryota</taxon>
        <taxon>Fungi</taxon>
        <taxon>Dikarya</taxon>
        <taxon>Ascomycota</taxon>
        <taxon>Pezizomycotina</taxon>
        <taxon>Eurotiomycetes</taxon>
        <taxon>Chaetothyriomycetidae</taxon>
        <taxon>Chaetothyriales</taxon>
        <taxon>Herpotrichiellaceae</taxon>
        <taxon>Exophiala</taxon>
    </lineage>
</organism>
<proteinExistence type="predicted"/>
<name>A0AAN6F5A8_EXODE</name>
<feature type="region of interest" description="Disordered" evidence="1">
    <location>
        <begin position="1"/>
        <end position="35"/>
    </location>
</feature>
<sequence length="220" mass="24410">MSCKPPSVPPSSEKSSESTTSASTNSEKSTASVHDTDYRQSLSFRDIFIERENAPQGLTRRAWNIMTRARQDPDLNDATVQKVIDMSRGLQDAAEAIIMHQLAPIIIPAMFRIPDKRLAMNCGQQWLNSVPVPLRSSVLHDPLPLPQPKPDLVFGYSEAAFTRNQLDTIGLLTDDQSGGNYAAPDQKVRFPFLQVEFKSQAYNGTHYVAKNHAAVLELSL</sequence>
<evidence type="ECO:0000259" key="2">
    <source>
        <dbReference type="Pfam" id="PF25545"/>
    </source>
</evidence>
<dbReference type="AlphaFoldDB" id="A0AAN6F5A8"/>
<evidence type="ECO:0000313" key="4">
    <source>
        <dbReference type="Proteomes" id="UP001161757"/>
    </source>
</evidence>
<dbReference type="EMBL" id="JAJGCB010000001">
    <property type="protein sequence ID" value="KAJ8995860.1"/>
    <property type="molecule type" value="Genomic_DNA"/>
</dbReference>
<comment type="caution">
    <text evidence="3">The sequence shown here is derived from an EMBL/GenBank/DDBJ whole genome shotgun (WGS) entry which is preliminary data.</text>
</comment>
<feature type="compositionally biased region" description="Low complexity" evidence="1">
    <location>
        <begin position="1"/>
        <end position="32"/>
    </location>
</feature>
<accession>A0AAN6F5A8</accession>
<gene>
    <name evidence="3" type="ORF">HRR80_000612</name>
</gene>
<evidence type="ECO:0000256" key="1">
    <source>
        <dbReference type="SAM" id="MobiDB-lite"/>
    </source>
</evidence>
<dbReference type="Proteomes" id="UP001161757">
    <property type="component" value="Unassembled WGS sequence"/>
</dbReference>
<reference evidence="3" key="1">
    <citation type="submission" date="2023-01" db="EMBL/GenBank/DDBJ databases">
        <title>Exophiala dermititidis isolated from Cystic Fibrosis Patient.</title>
        <authorList>
            <person name="Kurbessoian T."/>
            <person name="Crocker A."/>
            <person name="Murante D."/>
            <person name="Hogan D.A."/>
            <person name="Stajich J.E."/>
        </authorList>
    </citation>
    <scope>NUCLEOTIDE SEQUENCE</scope>
    <source>
        <strain evidence="3">Ex8</strain>
    </source>
</reference>
<feature type="domain" description="DUF7924" evidence="2">
    <location>
        <begin position="86"/>
        <end position="214"/>
    </location>
</feature>
<evidence type="ECO:0000313" key="3">
    <source>
        <dbReference type="EMBL" id="KAJ8995860.1"/>
    </source>
</evidence>